<feature type="transmembrane region" description="Helical" evidence="1">
    <location>
        <begin position="46"/>
        <end position="69"/>
    </location>
</feature>
<gene>
    <name evidence="2" type="ORF">DI565_18880</name>
</gene>
<evidence type="ECO:0000313" key="2">
    <source>
        <dbReference type="EMBL" id="PZQ10859.1"/>
    </source>
</evidence>
<dbReference type="AlphaFoldDB" id="A0A2W5K4L0"/>
<organism evidence="2 3">
    <name type="scientific">Ancylobacter novellus</name>
    <name type="common">Thiobacillus novellus</name>
    <dbReference type="NCBI Taxonomy" id="921"/>
    <lineage>
        <taxon>Bacteria</taxon>
        <taxon>Pseudomonadati</taxon>
        <taxon>Pseudomonadota</taxon>
        <taxon>Alphaproteobacteria</taxon>
        <taxon>Hyphomicrobiales</taxon>
        <taxon>Xanthobacteraceae</taxon>
        <taxon>Ancylobacter</taxon>
    </lineage>
</organism>
<keyword evidence="1" id="KW-1133">Transmembrane helix</keyword>
<keyword evidence="1" id="KW-0812">Transmembrane</keyword>
<protein>
    <submittedName>
        <fullName evidence="2">Uncharacterized protein</fullName>
    </submittedName>
</protein>
<proteinExistence type="predicted"/>
<comment type="caution">
    <text evidence="2">The sequence shown here is derived from an EMBL/GenBank/DDBJ whole genome shotgun (WGS) entry which is preliminary data.</text>
</comment>
<sequence>MTDNKPLRWTAFALAGAMALVTLVPTSAEAGRRYYRNGYYHHHHGNGAAAAAVGVGVLGVLAATAAANADRECWFEQQRVRTASGKVVIRKVKICD</sequence>
<dbReference type="EMBL" id="QFPN01000013">
    <property type="protein sequence ID" value="PZQ10859.1"/>
    <property type="molecule type" value="Genomic_DNA"/>
</dbReference>
<evidence type="ECO:0000256" key="1">
    <source>
        <dbReference type="SAM" id="Phobius"/>
    </source>
</evidence>
<evidence type="ECO:0000313" key="3">
    <source>
        <dbReference type="Proteomes" id="UP000249577"/>
    </source>
</evidence>
<accession>A0A2W5K4L0</accession>
<dbReference type="Proteomes" id="UP000249577">
    <property type="component" value="Unassembled WGS sequence"/>
</dbReference>
<reference evidence="2 3" key="1">
    <citation type="submission" date="2017-08" db="EMBL/GenBank/DDBJ databases">
        <title>Infants hospitalized years apart are colonized by the same room-sourced microbial strains.</title>
        <authorList>
            <person name="Brooks B."/>
            <person name="Olm M.R."/>
            <person name="Firek B.A."/>
            <person name="Baker R."/>
            <person name="Thomas B.C."/>
            <person name="Morowitz M.J."/>
            <person name="Banfield J.F."/>
        </authorList>
    </citation>
    <scope>NUCLEOTIDE SEQUENCE [LARGE SCALE GENOMIC DNA]</scope>
    <source>
        <strain evidence="2">S2_005_003_R2_43</strain>
    </source>
</reference>
<keyword evidence="1" id="KW-0472">Membrane</keyword>
<name>A0A2W5K4L0_ANCNO</name>